<dbReference type="EMBL" id="BX284603">
    <property type="protein sequence ID" value="SPC47109.1"/>
    <property type="molecule type" value="Genomic_DNA"/>
</dbReference>
<dbReference type="SMR" id="A0A2K5ATK4"/>
<sequence>MTQFLKILFLLLLLVPLISSASTRGQCLTDRNCDSNHKCVNRHCFYQNEHVFKCVDDLTCPEFHSCHNRVCLMQKSSPEKRIQSKI</sequence>
<dbReference type="AlphaFoldDB" id="A0A2K5ATK4"/>
<gene>
    <name evidence="2" type="ORF">CELE_ZC262.13</name>
    <name evidence="2 4" type="ORF">ZC262.13</name>
</gene>
<dbReference type="Proteomes" id="UP000001940">
    <property type="component" value="Chromosome III"/>
</dbReference>
<organism evidence="2 3">
    <name type="scientific">Caenorhabditis elegans</name>
    <dbReference type="NCBI Taxonomy" id="6239"/>
    <lineage>
        <taxon>Eukaryota</taxon>
        <taxon>Metazoa</taxon>
        <taxon>Ecdysozoa</taxon>
        <taxon>Nematoda</taxon>
        <taxon>Chromadorea</taxon>
        <taxon>Rhabditida</taxon>
        <taxon>Rhabditina</taxon>
        <taxon>Rhabditomorpha</taxon>
        <taxon>Rhabditoidea</taxon>
        <taxon>Rhabditidae</taxon>
        <taxon>Peloderinae</taxon>
        <taxon>Caenorhabditis</taxon>
    </lineage>
</organism>
<feature type="chain" id="PRO_5014383797" evidence="1">
    <location>
        <begin position="21"/>
        <end position="86"/>
    </location>
</feature>
<name>A0A2K5ATK4_CAEEL</name>
<accession>A0A2K5ATK4</accession>
<keyword evidence="3" id="KW-1185">Reference proteome</keyword>
<proteinExistence type="predicted"/>
<protein>
    <submittedName>
        <fullName evidence="2">FIP (Fungus-Induced Protein) Related</fullName>
    </submittedName>
</protein>
<dbReference type="InParanoid" id="A0A2K5ATK4"/>
<dbReference type="AGR" id="WB:WBGene00284846"/>
<feature type="signal peptide" evidence="1">
    <location>
        <begin position="1"/>
        <end position="20"/>
    </location>
</feature>
<evidence type="ECO:0000313" key="3">
    <source>
        <dbReference type="Proteomes" id="UP000001940"/>
    </source>
</evidence>
<evidence type="ECO:0000313" key="4">
    <source>
        <dbReference type="WormBase" id="ZC262.13"/>
    </source>
</evidence>
<dbReference type="FunCoup" id="A0A2K5ATK4">
    <property type="interactions" value="60"/>
</dbReference>
<reference evidence="2 3" key="1">
    <citation type="journal article" date="1998" name="Science">
        <title>Genome sequence of the nematode C. elegans: a platform for investigating biology.</title>
        <authorList>
            <consortium name="The C. elegans sequencing consortium"/>
            <person name="Sulson J.E."/>
            <person name="Waterston R."/>
        </authorList>
    </citation>
    <scope>NUCLEOTIDE SEQUENCE [LARGE SCALE GENOMIC DNA]</scope>
    <source>
        <strain evidence="2 3">Bristol N2</strain>
    </source>
</reference>
<evidence type="ECO:0000256" key="1">
    <source>
        <dbReference type="SAM" id="SignalP"/>
    </source>
</evidence>
<dbReference type="Bgee" id="WBGene00284846">
    <property type="expression patterns" value="Expressed in larva and 3 other cell types or tissues"/>
</dbReference>
<evidence type="ECO:0000313" key="2">
    <source>
        <dbReference type="EMBL" id="SPC47109.1"/>
    </source>
</evidence>
<dbReference type="WormBase" id="ZC262.13">
    <property type="protein sequence ID" value="CE52561"/>
    <property type="gene ID" value="WBGene00284846"/>
</dbReference>
<dbReference type="OrthoDB" id="5845111at2759"/>
<keyword evidence="1" id="KW-0732">Signal</keyword>